<dbReference type="PANTHER" id="PTHR33676">
    <property type="entry name" value="COLD REGULATED PROTEIN 27"/>
    <property type="match status" value="1"/>
</dbReference>
<accession>A0A6P6UUH6</accession>
<dbReference type="GO" id="GO:0042752">
    <property type="term" value="P:regulation of circadian rhythm"/>
    <property type="evidence" value="ECO:0007669"/>
    <property type="project" value="InterPro"/>
</dbReference>
<organism evidence="2 3">
    <name type="scientific">Coffea arabica</name>
    <name type="common">Arabian coffee</name>
    <dbReference type="NCBI Taxonomy" id="13443"/>
    <lineage>
        <taxon>Eukaryota</taxon>
        <taxon>Viridiplantae</taxon>
        <taxon>Streptophyta</taxon>
        <taxon>Embryophyta</taxon>
        <taxon>Tracheophyta</taxon>
        <taxon>Spermatophyta</taxon>
        <taxon>Magnoliopsida</taxon>
        <taxon>eudicotyledons</taxon>
        <taxon>Gunneridae</taxon>
        <taxon>Pentapetalae</taxon>
        <taxon>asterids</taxon>
        <taxon>lamiids</taxon>
        <taxon>Gentianales</taxon>
        <taxon>Rubiaceae</taxon>
        <taxon>Ixoroideae</taxon>
        <taxon>Gardenieae complex</taxon>
        <taxon>Bertiereae - Coffeeae clade</taxon>
        <taxon>Coffeeae</taxon>
        <taxon>Coffea</taxon>
    </lineage>
</organism>
<reference evidence="3" key="2">
    <citation type="submission" date="2025-08" db="UniProtKB">
        <authorList>
            <consortium name="RefSeq"/>
        </authorList>
    </citation>
    <scope>IDENTIFICATION</scope>
    <source>
        <tissue evidence="3">Leaves</tissue>
    </source>
</reference>
<protein>
    <submittedName>
        <fullName evidence="3">Uncharacterized protein isoform X1</fullName>
    </submittedName>
</protein>
<name>A0A6P6UUH6_COFAR</name>
<feature type="compositionally biased region" description="Basic residues" evidence="1">
    <location>
        <begin position="207"/>
        <end position="218"/>
    </location>
</feature>
<feature type="compositionally biased region" description="Basic and acidic residues" evidence="1">
    <location>
        <begin position="24"/>
        <end position="33"/>
    </location>
</feature>
<keyword evidence="2" id="KW-1185">Reference proteome</keyword>
<dbReference type="GO" id="GO:0009409">
    <property type="term" value="P:response to cold"/>
    <property type="evidence" value="ECO:0007669"/>
    <property type="project" value="InterPro"/>
</dbReference>
<evidence type="ECO:0000313" key="3">
    <source>
        <dbReference type="RefSeq" id="XP_027093297.1"/>
    </source>
</evidence>
<dbReference type="RefSeq" id="XP_027093297.1">
    <property type="nucleotide sequence ID" value="XM_027237496.2"/>
</dbReference>
<dbReference type="AlphaFoldDB" id="A0A6P6UUH6"/>
<dbReference type="PANTHER" id="PTHR33676:SF3">
    <property type="entry name" value="COLD-REGULATED PROTEIN 27"/>
    <property type="match status" value="1"/>
</dbReference>
<evidence type="ECO:0000313" key="2">
    <source>
        <dbReference type="Proteomes" id="UP001652660"/>
    </source>
</evidence>
<evidence type="ECO:0000256" key="1">
    <source>
        <dbReference type="SAM" id="MobiDB-lite"/>
    </source>
</evidence>
<feature type="compositionally biased region" description="Basic and acidic residues" evidence="1">
    <location>
        <begin position="236"/>
        <end position="251"/>
    </location>
</feature>
<feature type="compositionally biased region" description="Polar residues" evidence="1">
    <location>
        <begin position="163"/>
        <end position="174"/>
    </location>
</feature>
<feature type="region of interest" description="Disordered" evidence="1">
    <location>
        <begin position="163"/>
        <end position="257"/>
    </location>
</feature>
<reference evidence="2" key="1">
    <citation type="journal article" date="2025" name="Foods">
        <title>Unveiling the Microbial Signatures of Arabica Coffee Cherries: Insights into Ripeness Specific Diversity, Functional Traits, and Implications for Quality and Safety.</title>
        <authorList>
            <consortium name="RefSeq"/>
            <person name="Tenea G.N."/>
            <person name="Cifuentes V."/>
            <person name="Reyes P."/>
            <person name="Cevallos-Vallejos M."/>
        </authorList>
    </citation>
    <scope>NUCLEOTIDE SEQUENCE [LARGE SCALE GENOMIC DNA]</scope>
</reference>
<gene>
    <name evidence="3" type="primary">LOC113713708</name>
</gene>
<proteinExistence type="predicted"/>
<feature type="region of interest" description="Disordered" evidence="1">
    <location>
        <begin position="1"/>
        <end position="56"/>
    </location>
</feature>
<dbReference type="InterPro" id="IPR044678">
    <property type="entry name" value="COR27/28"/>
</dbReference>
<sequence length="257" mass="28856">MQSLNGSSSRPEMDRTGSLLSELSVEKEKHPSNSDDTTSTLLESQETESESTQWTDEKHSLYLNSMEASFVNQLYDSLDTLGGFSQQESLSEPKNWGQMNDGVATPSGQFKVFKDGSWARVNFSNYRREMARPKQAQKSDPVLANPWIQHYRSSCRHQTRTFQGQAPVSTTANPTAFPFGCQDSMGSNTEMTDQNFADEDSEEEKKSRKRRQKCRKKSAATASSNDQVVPHGKLSLIDDHSKVHSSQKECKPPQTQC</sequence>
<feature type="compositionally biased region" description="Polar residues" evidence="1">
    <location>
        <begin position="184"/>
        <end position="195"/>
    </location>
</feature>
<dbReference type="OrthoDB" id="1923282at2759"/>
<feature type="compositionally biased region" description="Polar residues" evidence="1">
    <location>
        <begin position="1"/>
        <end position="10"/>
    </location>
</feature>
<dbReference type="Proteomes" id="UP001652660">
    <property type="component" value="Chromosome 10c"/>
</dbReference>
<dbReference type="GeneID" id="113713708"/>